<comment type="caution">
    <text evidence="3">The sequence shown here is derived from an EMBL/GenBank/DDBJ whole genome shotgun (WGS) entry which is preliminary data.</text>
</comment>
<evidence type="ECO:0000259" key="2">
    <source>
        <dbReference type="Pfam" id="PF20539"/>
    </source>
</evidence>
<evidence type="ECO:0000256" key="1">
    <source>
        <dbReference type="SAM" id="Phobius"/>
    </source>
</evidence>
<reference evidence="3" key="1">
    <citation type="journal article" date="2014" name="Front. Microbiol.">
        <title>High frequency of phylogenetically diverse reductive dehalogenase-homologous genes in deep subseafloor sedimentary metagenomes.</title>
        <authorList>
            <person name="Kawai M."/>
            <person name="Futagami T."/>
            <person name="Toyoda A."/>
            <person name="Takaki Y."/>
            <person name="Nishi S."/>
            <person name="Hori S."/>
            <person name="Arai W."/>
            <person name="Tsubouchi T."/>
            <person name="Morono Y."/>
            <person name="Uchiyama I."/>
            <person name="Ito T."/>
            <person name="Fujiyama A."/>
            <person name="Inagaki F."/>
            <person name="Takami H."/>
        </authorList>
    </citation>
    <scope>NUCLEOTIDE SEQUENCE</scope>
    <source>
        <strain evidence="3">Expedition CK06-06</strain>
    </source>
</reference>
<dbReference type="EMBL" id="BARU01000596">
    <property type="protein sequence ID" value="GAH22661.1"/>
    <property type="molecule type" value="Genomic_DNA"/>
</dbReference>
<feature type="domain" description="DUF6754" evidence="2">
    <location>
        <begin position="18"/>
        <end position="259"/>
    </location>
</feature>
<name>X1DNY6_9ZZZZ</name>
<organism evidence="3">
    <name type="scientific">marine sediment metagenome</name>
    <dbReference type="NCBI Taxonomy" id="412755"/>
    <lineage>
        <taxon>unclassified sequences</taxon>
        <taxon>metagenomes</taxon>
        <taxon>ecological metagenomes</taxon>
    </lineage>
</organism>
<keyword evidence="1" id="KW-0812">Transmembrane</keyword>
<dbReference type="AlphaFoldDB" id="X1DNY6"/>
<keyword evidence="1" id="KW-0472">Membrane</keyword>
<feature type="transmembrane region" description="Helical" evidence="1">
    <location>
        <begin position="15"/>
        <end position="32"/>
    </location>
</feature>
<proteinExistence type="predicted"/>
<sequence length="263" mass="28167">MSALFEIPGVIEGRALGLLLVIAIFVIVYYYLKSGKILYIRRVAGLDAIEEAVGRSAEMGKPVMSTIGIDGFNYWTLSALTILEHVSRDCVRKGCRILVPTGGGDSSYIVRPVAEEIVKDAYMLEGTPEEYRPEDLPFLSGQQYAYTGGVVGILQRTRPGACIMVGGHHSEAMNIAETAVLVGAITITSGTYVSNVAVLACASDYILIGEETPAAGAYLSKDPAQRASIRCQDIYKGISIALIILGSFVLTLGSNFFVQLLSS</sequence>
<keyword evidence="1" id="KW-1133">Transmembrane helix</keyword>
<feature type="transmembrane region" description="Helical" evidence="1">
    <location>
        <begin position="234"/>
        <end position="258"/>
    </location>
</feature>
<dbReference type="Pfam" id="PF20539">
    <property type="entry name" value="DUF6754"/>
    <property type="match status" value="1"/>
</dbReference>
<protein>
    <recommendedName>
        <fullName evidence="2">DUF6754 domain-containing protein</fullName>
    </recommendedName>
</protein>
<accession>X1DNY6</accession>
<evidence type="ECO:0000313" key="3">
    <source>
        <dbReference type="EMBL" id="GAH22661.1"/>
    </source>
</evidence>
<gene>
    <name evidence="3" type="ORF">S03H2_01909</name>
</gene>
<dbReference type="InterPro" id="IPR046642">
    <property type="entry name" value="DUF6754"/>
</dbReference>